<organism evidence="2 3">
    <name type="scientific">Pontibacter cellulosilyticus</name>
    <dbReference type="NCBI Taxonomy" id="1720253"/>
    <lineage>
        <taxon>Bacteria</taxon>
        <taxon>Pseudomonadati</taxon>
        <taxon>Bacteroidota</taxon>
        <taxon>Cytophagia</taxon>
        <taxon>Cytophagales</taxon>
        <taxon>Hymenobacteraceae</taxon>
        <taxon>Pontibacter</taxon>
    </lineage>
</organism>
<dbReference type="RefSeq" id="WP_187066904.1">
    <property type="nucleotide sequence ID" value="NZ_JACRVF010000002.1"/>
</dbReference>
<dbReference type="AlphaFoldDB" id="A0A923SJL7"/>
<comment type="caution">
    <text evidence="2">The sequence shown here is derived from an EMBL/GenBank/DDBJ whole genome shotgun (WGS) entry which is preliminary data.</text>
</comment>
<name>A0A923SJL7_9BACT</name>
<dbReference type="EMBL" id="JACRVF010000002">
    <property type="protein sequence ID" value="MBC5992876.1"/>
    <property type="molecule type" value="Genomic_DNA"/>
</dbReference>
<dbReference type="Proteomes" id="UP000603640">
    <property type="component" value="Unassembled WGS sequence"/>
</dbReference>
<evidence type="ECO:0000313" key="2">
    <source>
        <dbReference type="EMBL" id="MBC5992876.1"/>
    </source>
</evidence>
<evidence type="ECO:0000256" key="1">
    <source>
        <dbReference type="SAM" id="SignalP"/>
    </source>
</evidence>
<keyword evidence="3" id="KW-1185">Reference proteome</keyword>
<proteinExistence type="predicted"/>
<evidence type="ECO:0000313" key="3">
    <source>
        <dbReference type="Proteomes" id="UP000603640"/>
    </source>
</evidence>
<gene>
    <name evidence="2" type="ORF">H8S84_08525</name>
</gene>
<accession>A0A923SJL7</accession>
<sequence length="123" mass="13415">MKNLVLIFALMLLGPLLTGCSEEDVAVPCLQARVVDVADPCSGEIVLELTKEDQNSGNGFCGTANIYKYVVVNNLPDNLKQIGATFTCQIETRESERGCIAIYPMYEAATIKNICNSNQVLPR</sequence>
<keyword evidence="1" id="KW-0732">Signal</keyword>
<feature type="signal peptide" evidence="1">
    <location>
        <begin position="1"/>
        <end position="18"/>
    </location>
</feature>
<reference evidence="2" key="1">
    <citation type="submission" date="2020-08" db="EMBL/GenBank/DDBJ databases">
        <title>Pontibacter sp. SD6 16S ribosomal RNA gene Genome sequencing and assembly.</title>
        <authorList>
            <person name="Kang M."/>
        </authorList>
    </citation>
    <scope>NUCLEOTIDE SEQUENCE</scope>
    <source>
        <strain evidence="2">SD6</strain>
    </source>
</reference>
<feature type="chain" id="PRO_5037346009" description="Lipoprotein" evidence="1">
    <location>
        <begin position="19"/>
        <end position="123"/>
    </location>
</feature>
<dbReference type="PROSITE" id="PS51257">
    <property type="entry name" value="PROKAR_LIPOPROTEIN"/>
    <property type="match status" value="1"/>
</dbReference>
<evidence type="ECO:0008006" key="4">
    <source>
        <dbReference type="Google" id="ProtNLM"/>
    </source>
</evidence>
<protein>
    <recommendedName>
        <fullName evidence="4">Lipoprotein</fullName>
    </recommendedName>
</protein>